<name>A0A8D0HPK0_SPHPU</name>
<keyword evidence="5 9" id="KW-1133">Transmembrane helix</keyword>
<dbReference type="InterPro" id="IPR002000">
    <property type="entry name" value="Lysosome-assoc_membr_glycop"/>
</dbReference>
<evidence type="ECO:0000256" key="9">
    <source>
        <dbReference type="SAM" id="Phobius"/>
    </source>
</evidence>
<sequence>RVSLPSAGSHFAADNASLREFEAPLGDSYQCRNRSLALGPGFHVDTLHEQVQAFSLTGDQFGKAHECPEQQRSLVVPIVVGIILLVLIIIIIIAYLVGRRRSRDG</sequence>
<evidence type="ECO:0000256" key="3">
    <source>
        <dbReference type="ARBA" id="ARBA00022729"/>
    </source>
</evidence>
<evidence type="ECO:0000313" key="13">
    <source>
        <dbReference type="Proteomes" id="UP000694392"/>
    </source>
</evidence>
<keyword evidence="7" id="KW-0325">Glycoprotein</keyword>
<comment type="caution">
    <text evidence="8">Lacks conserved residue(s) required for the propagation of feature annotation.</text>
</comment>
<organism evidence="12 13">
    <name type="scientific">Sphenodon punctatus</name>
    <name type="common">Tuatara</name>
    <name type="synonym">Hatteria punctata</name>
    <dbReference type="NCBI Taxonomy" id="8508"/>
    <lineage>
        <taxon>Eukaryota</taxon>
        <taxon>Metazoa</taxon>
        <taxon>Chordata</taxon>
        <taxon>Craniata</taxon>
        <taxon>Vertebrata</taxon>
        <taxon>Euteleostomi</taxon>
        <taxon>Lepidosauria</taxon>
        <taxon>Sphenodontia</taxon>
        <taxon>Sphenodontidae</taxon>
        <taxon>Sphenodon</taxon>
    </lineage>
</organism>
<evidence type="ECO:0000313" key="12">
    <source>
        <dbReference type="Ensembl" id="ENSSPUP00000023891.1"/>
    </source>
</evidence>
<dbReference type="Proteomes" id="UP000694392">
    <property type="component" value="Unplaced"/>
</dbReference>
<feature type="transmembrane region" description="Helical" evidence="9">
    <location>
        <begin position="74"/>
        <end position="97"/>
    </location>
</feature>
<accession>A0A8D0HPK0</accession>
<keyword evidence="4" id="KW-0967">Endosome</keyword>
<dbReference type="PRINTS" id="PR00336">
    <property type="entry name" value="LYSASSOCTDMP"/>
</dbReference>
<keyword evidence="2 8" id="KW-0812">Transmembrane</keyword>
<keyword evidence="8" id="KW-0458">Lysosome</keyword>
<comment type="similarity">
    <text evidence="8">Belongs to the LAMP family.</text>
</comment>
<keyword evidence="6 8" id="KW-0472">Membrane</keyword>
<dbReference type="OMA" id="TAHECEL"/>
<dbReference type="InterPro" id="IPR048528">
    <property type="entry name" value="Lamp2-like_luminal"/>
</dbReference>
<evidence type="ECO:0000256" key="1">
    <source>
        <dbReference type="ARBA" id="ARBA00004530"/>
    </source>
</evidence>
<dbReference type="Gene3D" id="2.40.160.110">
    <property type="match status" value="1"/>
</dbReference>
<dbReference type="GO" id="GO:0072594">
    <property type="term" value="P:establishment of protein localization to organelle"/>
    <property type="evidence" value="ECO:0007669"/>
    <property type="project" value="TreeGrafter"/>
</dbReference>
<dbReference type="GO" id="GO:0005886">
    <property type="term" value="C:plasma membrane"/>
    <property type="evidence" value="ECO:0007669"/>
    <property type="project" value="TreeGrafter"/>
</dbReference>
<evidence type="ECO:0000259" key="10">
    <source>
        <dbReference type="Pfam" id="PF01299"/>
    </source>
</evidence>
<dbReference type="Pfam" id="PF01299">
    <property type="entry name" value="Lamp2-like_luminal"/>
    <property type="match status" value="1"/>
</dbReference>
<proteinExistence type="inferred from homology"/>
<evidence type="ECO:0000256" key="5">
    <source>
        <dbReference type="ARBA" id="ARBA00022989"/>
    </source>
</evidence>
<evidence type="ECO:0000256" key="8">
    <source>
        <dbReference type="PROSITE-ProRule" id="PRU00740"/>
    </source>
</evidence>
<dbReference type="Pfam" id="PF21222">
    <property type="entry name" value="Lamp2_2nd"/>
    <property type="match status" value="1"/>
</dbReference>
<dbReference type="InterPro" id="IPR048524">
    <property type="entry name" value="Lamp2-like_TM"/>
</dbReference>
<dbReference type="GeneTree" id="ENSGT00950000182899"/>
<dbReference type="Ensembl" id="ENSSPUT00000025488.1">
    <property type="protein sequence ID" value="ENSSPUP00000023891.1"/>
    <property type="gene ID" value="ENSSPUG00000018327.1"/>
</dbReference>
<evidence type="ECO:0000259" key="11">
    <source>
        <dbReference type="Pfam" id="PF21222"/>
    </source>
</evidence>
<reference evidence="12" key="1">
    <citation type="submission" date="2025-08" db="UniProtKB">
        <authorList>
            <consortium name="Ensembl"/>
        </authorList>
    </citation>
    <scope>IDENTIFICATION</scope>
</reference>
<keyword evidence="13" id="KW-1185">Reference proteome</keyword>
<feature type="domain" description="Lysosome-associated membrane glycoprotein 2-like luminal" evidence="10">
    <location>
        <begin position="7"/>
        <end position="56"/>
    </location>
</feature>
<evidence type="ECO:0000256" key="6">
    <source>
        <dbReference type="ARBA" id="ARBA00023136"/>
    </source>
</evidence>
<feature type="domain" description="Lysosome-associated membrane glycoprotein 2-like transmembrane" evidence="11">
    <location>
        <begin position="76"/>
        <end position="105"/>
    </location>
</feature>
<evidence type="ECO:0000256" key="4">
    <source>
        <dbReference type="ARBA" id="ARBA00022753"/>
    </source>
</evidence>
<keyword evidence="3" id="KW-0732">Signal</keyword>
<dbReference type="PANTHER" id="PTHR11506:SF2">
    <property type="entry name" value="MACROSIALIN"/>
    <property type="match status" value="1"/>
</dbReference>
<dbReference type="PANTHER" id="PTHR11506">
    <property type="entry name" value="LYSOSOME-ASSOCIATED MEMBRANE GLYCOPROTEIN"/>
    <property type="match status" value="1"/>
</dbReference>
<dbReference type="GO" id="GO:0031902">
    <property type="term" value="C:late endosome membrane"/>
    <property type="evidence" value="ECO:0007669"/>
    <property type="project" value="TreeGrafter"/>
</dbReference>
<dbReference type="PROSITE" id="PS51407">
    <property type="entry name" value="LAMP_3"/>
    <property type="match status" value="1"/>
</dbReference>
<protein>
    <submittedName>
        <fullName evidence="12">Uncharacterized protein</fullName>
    </submittedName>
</protein>
<comment type="subcellular location">
    <subcellularLocation>
        <location evidence="1">Endosome membrane</location>
        <topology evidence="1">Single-pass type I membrane protein</topology>
    </subcellularLocation>
    <subcellularLocation>
        <location evidence="8">Lysosome membrane</location>
        <topology evidence="8">Single-pass type I membrane protein</topology>
    </subcellularLocation>
</comment>
<evidence type="ECO:0000256" key="2">
    <source>
        <dbReference type="ARBA" id="ARBA00022692"/>
    </source>
</evidence>
<dbReference type="GO" id="GO:0005765">
    <property type="term" value="C:lysosomal membrane"/>
    <property type="evidence" value="ECO:0007669"/>
    <property type="project" value="UniProtKB-SubCell"/>
</dbReference>
<reference evidence="12" key="2">
    <citation type="submission" date="2025-09" db="UniProtKB">
        <authorList>
            <consortium name="Ensembl"/>
        </authorList>
    </citation>
    <scope>IDENTIFICATION</scope>
</reference>
<evidence type="ECO:0000256" key="7">
    <source>
        <dbReference type="ARBA" id="ARBA00023180"/>
    </source>
</evidence>
<dbReference type="AlphaFoldDB" id="A0A8D0HPK0"/>